<feature type="coiled-coil region" evidence="9">
    <location>
        <begin position="631"/>
        <end position="728"/>
    </location>
</feature>
<dbReference type="GO" id="GO:0006935">
    <property type="term" value="P:chemotaxis"/>
    <property type="evidence" value="ECO:0007669"/>
    <property type="project" value="UniProtKB-UniRule"/>
</dbReference>
<dbReference type="InterPro" id="IPR000780">
    <property type="entry name" value="CheR_MeTrfase"/>
</dbReference>
<dbReference type="SMART" id="SM00138">
    <property type="entry name" value="MeTrc"/>
    <property type="match status" value="1"/>
</dbReference>
<dbReference type="GO" id="GO:0000156">
    <property type="term" value="F:phosphorelay response regulator activity"/>
    <property type="evidence" value="ECO:0007669"/>
    <property type="project" value="InterPro"/>
</dbReference>
<keyword evidence="5 16" id="KW-0808">Transferase</keyword>
<feature type="domain" description="CheR-type methyltransferase" evidence="15">
    <location>
        <begin position="200"/>
        <end position="465"/>
    </location>
</feature>
<dbReference type="PROSITE" id="PS50109">
    <property type="entry name" value="HIS_KIN"/>
    <property type="match status" value="1"/>
</dbReference>
<dbReference type="InterPro" id="IPR036890">
    <property type="entry name" value="HATPase_C_sf"/>
</dbReference>
<dbReference type="InterPro" id="IPR050903">
    <property type="entry name" value="Bact_Chemotaxis_MeTrfase"/>
</dbReference>
<dbReference type="GO" id="GO:0008983">
    <property type="term" value="F:protein-glutamate O-methyltransferase activity"/>
    <property type="evidence" value="ECO:0007669"/>
    <property type="project" value="UniProtKB-EC"/>
</dbReference>
<keyword evidence="7" id="KW-0145">Chemotaxis</keyword>
<evidence type="ECO:0000256" key="2">
    <source>
        <dbReference type="ARBA" id="ARBA00001541"/>
    </source>
</evidence>
<name>A0A5C5YU28_9BACT</name>
<evidence type="ECO:0000256" key="8">
    <source>
        <dbReference type="PROSITE-ProRule" id="PRU00169"/>
    </source>
</evidence>
<protein>
    <submittedName>
        <fullName evidence="16">Sensor protein TorS</fullName>
        <ecNumber evidence="16">2.7.13.3</ecNumber>
    </submittedName>
</protein>
<comment type="catalytic activity">
    <reaction evidence="2">
        <text>L-glutamyl-[protein] + S-adenosyl-L-methionine = [protein]-L-glutamate 5-O-methyl ester + S-adenosyl-L-homocysteine</text>
        <dbReference type="Rhea" id="RHEA:24452"/>
        <dbReference type="Rhea" id="RHEA-COMP:10208"/>
        <dbReference type="Rhea" id="RHEA-COMP:10311"/>
        <dbReference type="ChEBI" id="CHEBI:29973"/>
        <dbReference type="ChEBI" id="CHEBI:57856"/>
        <dbReference type="ChEBI" id="CHEBI:59789"/>
        <dbReference type="ChEBI" id="CHEBI:82795"/>
        <dbReference type="EC" id="2.1.1.80"/>
    </reaction>
</comment>
<dbReference type="CDD" id="cd16434">
    <property type="entry name" value="CheB-CheR_fusion"/>
    <property type="match status" value="1"/>
</dbReference>
<dbReference type="EC" id="2.7.13.3" evidence="16"/>
<evidence type="ECO:0000259" key="14">
    <source>
        <dbReference type="PROSITE" id="PS50122"/>
    </source>
</evidence>
<dbReference type="InterPro" id="IPR035965">
    <property type="entry name" value="PAS-like_dom_sf"/>
</dbReference>
<dbReference type="SUPFAM" id="SSF52738">
    <property type="entry name" value="Methylesterase CheB, C-terminal domain"/>
    <property type="match status" value="1"/>
</dbReference>
<evidence type="ECO:0000256" key="9">
    <source>
        <dbReference type="SAM" id="Coils"/>
    </source>
</evidence>
<evidence type="ECO:0000259" key="11">
    <source>
        <dbReference type="PROSITE" id="PS50110"/>
    </source>
</evidence>
<dbReference type="InterPro" id="IPR011006">
    <property type="entry name" value="CheY-like_superfamily"/>
</dbReference>
<evidence type="ECO:0000313" key="17">
    <source>
        <dbReference type="Proteomes" id="UP000318478"/>
    </source>
</evidence>
<keyword evidence="6" id="KW-0949">S-adenosyl-L-methionine</keyword>
<dbReference type="Gene3D" id="1.10.155.10">
    <property type="entry name" value="Chemotaxis receptor methyltransferase CheR, N-terminal domain"/>
    <property type="match status" value="1"/>
</dbReference>
<dbReference type="Gene3D" id="3.40.50.150">
    <property type="entry name" value="Vaccinia Virus protein VP39"/>
    <property type="match status" value="1"/>
</dbReference>
<comment type="catalytic activity">
    <reaction evidence="1">
        <text>ATP + protein L-histidine = ADP + protein N-phospho-L-histidine.</text>
        <dbReference type="EC" id="2.7.13.3"/>
    </reaction>
</comment>
<feature type="domain" description="PAS" evidence="12">
    <location>
        <begin position="838"/>
        <end position="908"/>
    </location>
</feature>
<dbReference type="InterPro" id="IPR022642">
    <property type="entry name" value="CheR_C"/>
</dbReference>
<dbReference type="GO" id="GO:0032259">
    <property type="term" value="P:methylation"/>
    <property type="evidence" value="ECO:0007669"/>
    <property type="project" value="UniProtKB-KW"/>
</dbReference>
<dbReference type="Gene3D" id="1.10.287.130">
    <property type="match status" value="1"/>
</dbReference>
<evidence type="ECO:0000259" key="13">
    <source>
        <dbReference type="PROSITE" id="PS50113"/>
    </source>
</evidence>
<dbReference type="Gene3D" id="3.40.50.180">
    <property type="entry name" value="Methylesterase CheB, C-terminal domain"/>
    <property type="match status" value="1"/>
</dbReference>
<dbReference type="InterPro" id="IPR003661">
    <property type="entry name" value="HisK_dim/P_dom"/>
</dbReference>
<dbReference type="InterPro" id="IPR000700">
    <property type="entry name" value="PAS-assoc_C"/>
</dbReference>
<dbReference type="InterPro" id="IPR001789">
    <property type="entry name" value="Sig_transdc_resp-reg_receiver"/>
</dbReference>
<dbReference type="Pfam" id="PF02518">
    <property type="entry name" value="HATPase_c"/>
    <property type="match status" value="1"/>
</dbReference>
<dbReference type="InterPro" id="IPR035909">
    <property type="entry name" value="CheB_C"/>
</dbReference>
<dbReference type="Pfam" id="PF13596">
    <property type="entry name" value="PAS_10"/>
    <property type="match status" value="1"/>
</dbReference>
<keyword evidence="9" id="KW-0175">Coiled coil</keyword>
<keyword evidence="17" id="KW-1185">Reference proteome</keyword>
<dbReference type="GO" id="GO:0005737">
    <property type="term" value="C:cytoplasm"/>
    <property type="evidence" value="ECO:0007669"/>
    <property type="project" value="InterPro"/>
</dbReference>
<dbReference type="Proteomes" id="UP000318478">
    <property type="component" value="Unassembled WGS sequence"/>
</dbReference>
<evidence type="ECO:0000256" key="6">
    <source>
        <dbReference type="ARBA" id="ARBA00022691"/>
    </source>
</evidence>
<evidence type="ECO:0000256" key="5">
    <source>
        <dbReference type="ARBA" id="ARBA00022679"/>
    </source>
</evidence>
<feature type="modified residue" description="4-aspartylphosphate" evidence="8">
    <location>
        <position position="1276"/>
    </location>
</feature>
<dbReference type="NCBIfam" id="TIGR00229">
    <property type="entry name" value="sensory_box"/>
    <property type="match status" value="1"/>
</dbReference>
<reference evidence="16 17" key="1">
    <citation type="submission" date="2019-02" db="EMBL/GenBank/DDBJ databases">
        <title>Deep-cultivation of Planctomycetes and their phenomic and genomic characterization uncovers novel biology.</title>
        <authorList>
            <person name="Wiegand S."/>
            <person name="Jogler M."/>
            <person name="Boedeker C."/>
            <person name="Pinto D."/>
            <person name="Vollmers J."/>
            <person name="Rivas-Marin E."/>
            <person name="Kohn T."/>
            <person name="Peeters S.H."/>
            <person name="Heuer A."/>
            <person name="Rast P."/>
            <person name="Oberbeckmann S."/>
            <person name="Bunk B."/>
            <person name="Jeske O."/>
            <person name="Meyerdierks A."/>
            <person name="Storesund J.E."/>
            <person name="Kallscheuer N."/>
            <person name="Luecker S."/>
            <person name="Lage O.M."/>
            <person name="Pohl T."/>
            <person name="Merkel B.J."/>
            <person name="Hornburger P."/>
            <person name="Mueller R.-W."/>
            <person name="Bruemmer F."/>
            <person name="Labrenz M."/>
            <person name="Spormann A.M."/>
            <person name="Op Den Camp H."/>
            <person name="Overmann J."/>
            <person name="Amann R."/>
            <person name="Jetten M.S.M."/>
            <person name="Mascher T."/>
            <person name="Medema M.H."/>
            <person name="Devos D.P."/>
            <person name="Kaster A.-K."/>
            <person name="Ovreas L."/>
            <person name="Rohde M."/>
            <person name="Galperin M.Y."/>
            <person name="Jogler C."/>
        </authorList>
    </citation>
    <scope>NUCLEOTIDE SEQUENCE [LARGE SCALE GENOMIC DNA]</scope>
    <source>
        <strain evidence="16 17">Pla123a</strain>
    </source>
</reference>
<dbReference type="Pfam" id="PF08448">
    <property type="entry name" value="PAS_4"/>
    <property type="match status" value="1"/>
</dbReference>
<dbReference type="Gene3D" id="3.40.50.2300">
    <property type="match status" value="1"/>
</dbReference>
<feature type="active site" evidence="7">
    <location>
        <position position="15"/>
    </location>
</feature>
<dbReference type="Pfam" id="PF01739">
    <property type="entry name" value="CheR"/>
    <property type="match status" value="1"/>
</dbReference>
<evidence type="ECO:0000259" key="15">
    <source>
        <dbReference type="PROSITE" id="PS50123"/>
    </source>
</evidence>
<dbReference type="InterPro" id="IPR013656">
    <property type="entry name" value="PAS_4"/>
</dbReference>
<dbReference type="CDD" id="cd17546">
    <property type="entry name" value="REC_hyHK_CKI1_RcsC-like"/>
    <property type="match status" value="1"/>
</dbReference>
<dbReference type="SMART" id="SM00388">
    <property type="entry name" value="HisKA"/>
    <property type="match status" value="1"/>
</dbReference>
<dbReference type="RefSeq" id="WP_146584689.1">
    <property type="nucleotide sequence ID" value="NZ_SJPO01000002.1"/>
</dbReference>
<dbReference type="Pfam" id="PF01339">
    <property type="entry name" value="CheB_methylest"/>
    <property type="match status" value="1"/>
</dbReference>
<evidence type="ECO:0000256" key="3">
    <source>
        <dbReference type="ARBA" id="ARBA00022553"/>
    </source>
</evidence>
<dbReference type="PROSITE" id="PS50110">
    <property type="entry name" value="RESPONSE_REGULATORY"/>
    <property type="match status" value="1"/>
</dbReference>
<dbReference type="GO" id="GO:0008984">
    <property type="term" value="F:protein-glutamate methylesterase activity"/>
    <property type="evidence" value="ECO:0007669"/>
    <property type="project" value="InterPro"/>
</dbReference>
<keyword evidence="4" id="KW-0489">Methyltransferase</keyword>
<sequence length="1346" mass="148878">MNDKRPEYVVGIGASAGGLQSLEKLFDRLDQRTGAAYVVVQHLSPNYETMMDRLLGRHTGMEVAIAEHGQPLEPDHVYVIPPKQDLIVADGKLRLSDQDAMEMPHLTIDRLFASIAKEFGDRSVGVVLSGTGSDGSKGVQAIRNAGGLVLCESEATAKFSGMPRSAQSTGCVDHVLPAENMPRIIVRQIIGLSHAEQPDEASVDTILRLMRERLQVDFSQYKPATVTRRIDRRMSLSNVSSLESYVELLKSDPGQIDQLYQDMLIGVTKFFRDPACFDFFEKEVAPALLHDADPDAGLRVWVPGCATGEEAYTIAMILHELNKVRPRPVSIKIFASDIHPGSLRLGSLATYREAAIENVSAERLAHHFELHEDQYRIRKHIRQLVLCAPHNLLQDPPFTSLDMVSCRNLLIYFDHAAQNRALTLFHFGLKQAGVLFLGPSETVGDLANEFRTVHDKYRFYRKVGSARLPRDAALPVTLSPRRTGAAASIPGVGKTAAATAKQDTYDALLDQLLPPTLLIDQDRRVVELYGGAERFLTLRRRRMSTDLLDMCPESLQGTLSIGMRRVLVGGEEVVRLPATRIDSGGEGGELVCITMNAVRMPAGERYVAVCFTPHTAEEGDADPPSEQDGVLLEINNEDGELSKRIRELEDDLAATQENLQATIEELETSNEELQATNEELVSSNEELQSSNEELNSVNEELHTVNVEYQNKNAELRELNDDMNHLLASTDVGTIFLDPQLAIRRFTPGISGLFNLEDQDVGRPISVFSHSLDMRGLDGRLRDVLQTGKSFEREVTALSGATYFLRILPYEVSSEVTGVTLTLTNIETLVAARERADKAQRRLQKTIDAVPVFVSFVNRKRCYEYANNAYSELFGIPTEEMIGMPVREVLSPNAYARSEPRIERALAGEAQHFETVFGNADKQISAIVDYRPERNAAGEVTGFYVSASDISSLKQAERELESAMEAAKLANEAKSEFLAKMSHEIRSPMSAILGFAELLKRQLKEPDNVNCIEIIRSNGEHLLSLINDLLDLSQIEMRRVELSSDIVNVRTLLSDSCNTLQPRAAQNRVSLQAKLCDNLEAGMLTDSRRLKQIVLNLLTNAIKFSEGGRVVLSARRSRRRNELWVTIADSGCGISRGDLKRLFEPFTQVDSSNARAQEGSGLGLAITKQLVQQMGGRMLVRSQVDLGSVFQVRLPWRKLLPVARGTGNQPDLIEELPRLDGARVLVIDDRRDMRFLAEQVLADVGAQVQVVGDGASGLKSVAEADQASEPYACVITDIQMPEMDGYAVARQLRSRQYSGPILALTANAMASDRQKCFEAGCTGFISKPIDRVQLVRTVAEAISNGEH</sequence>
<feature type="domain" description="CheB-type methylesterase" evidence="14">
    <location>
        <begin position="7"/>
        <end position="189"/>
    </location>
</feature>
<dbReference type="SUPFAM" id="SSF53335">
    <property type="entry name" value="S-adenosyl-L-methionine-dependent methyltransferases"/>
    <property type="match status" value="1"/>
</dbReference>
<evidence type="ECO:0000256" key="7">
    <source>
        <dbReference type="PROSITE-ProRule" id="PRU00050"/>
    </source>
</evidence>
<dbReference type="PANTHER" id="PTHR24422:SF27">
    <property type="entry name" value="PROTEIN-GLUTAMATE O-METHYLTRANSFERASE"/>
    <property type="match status" value="1"/>
</dbReference>
<dbReference type="PROSITE" id="PS50113">
    <property type="entry name" value="PAC"/>
    <property type="match status" value="1"/>
</dbReference>
<dbReference type="SMART" id="SM00387">
    <property type="entry name" value="HATPase_c"/>
    <property type="match status" value="1"/>
</dbReference>
<dbReference type="SUPFAM" id="SSF47757">
    <property type="entry name" value="Chemotaxis receptor methyltransferase CheR, N-terminal domain"/>
    <property type="match status" value="1"/>
</dbReference>
<dbReference type="PROSITE" id="PS50112">
    <property type="entry name" value="PAS"/>
    <property type="match status" value="1"/>
</dbReference>
<gene>
    <name evidence="16" type="primary">torS_1</name>
    <name evidence="16" type="ORF">Pla123a_11120</name>
</gene>
<dbReference type="InterPro" id="IPR029063">
    <property type="entry name" value="SAM-dependent_MTases_sf"/>
</dbReference>
<dbReference type="Gene3D" id="3.30.565.10">
    <property type="entry name" value="Histidine kinase-like ATPase, C-terminal domain"/>
    <property type="match status" value="1"/>
</dbReference>
<evidence type="ECO:0000256" key="1">
    <source>
        <dbReference type="ARBA" id="ARBA00000085"/>
    </source>
</evidence>
<evidence type="ECO:0000259" key="10">
    <source>
        <dbReference type="PROSITE" id="PS50109"/>
    </source>
</evidence>
<feature type="domain" description="Response regulatory" evidence="11">
    <location>
        <begin position="1222"/>
        <end position="1341"/>
    </location>
</feature>
<feature type="active site" evidence="7">
    <location>
        <position position="134"/>
    </location>
</feature>
<proteinExistence type="predicted"/>
<dbReference type="InterPro" id="IPR000673">
    <property type="entry name" value="Sig_transdc_resp-reg_Me-estase"/>
</dbReference>
<dbReference type="InterPro" id="IPR036097">
    <property type="entry name" value="HisK_dim/P_sf"/>
</dbReference>
<organism evidence="16 17">
    <name type="scientific">Posidoniimonas polymericola</name>
    <dbReference type="NCBI Taxonomy" id="2528002"/>
    <lineage>
        <taxon>Bacteria</taxon>
        <taxon>Pseudomonadati</taxon>
        <taxon>Planctomycetota</taxon>
        <taxon>Planctomycetia</taxon>
        <taxon>Pirellulales</taxon>
        <taxon>Lacipirellulaceae</taxon>
        <taxon>Posidoniimonas</taxon>
    </lineage>
</organism>
<keyword evidence="3 8" id="KW-0597">Phosphoprotein</keyword>
<evidence type="ECO:0000313" key="16">
    <source>
        <dbReference type="EMBL" id="TWT78321.1"/>
    </source>
</evidence>
<dbReference type="GO" id="GO:0000155">
    <property type="term" value="F:phosphorelay sensor kinase activity"/>
    <property type="evidence" value="ECO:0007669"/>
    <property type="project" value="InterPro"/>
</dbReference>
<dbReference type="SMART" id="SM00091">
    <property type="entry name" value="PAS"/>
    <property type="match status" value="2"/>
</dbReference>
<dbReference type="CDD" id="cd00130">
    <property type="entry name" value="PAS"/>
    <property type="match status" value="1"/>
</dbReference>
<dbReference type="InterPro" id="IPR005467">
    <property type="entry name" value="His_kinase_dom"/>
</dbReference>
<dbReference type="PROSITE" id="PS50122">
    <property type="entry name" value="CHEB"/>
    <property type="match status" value="1"/>
</dbReference>
<dbReference type="OrthoDB" id="288469at2"/>
<dbReference type="InterPro" id="IPR003594">
    <property type="entry name" value="HATPase_dom"/>
</dbReference>
<dbReference type="PROSITE" id="PS50123">
    <property type="entry name" value="CHER"/>
    <property type="match status" value="1"/>
</dbReference>
<feature type="active site" evidence="7">
    <location>
        <position position="42"/>
    </location>
</feature>
<dbReference type="Gene3D" id="3.30.450.20">
    <property type="entry name" value="PAS domain"/>
    <property type="match status" value="2"/>
</dbReference>
<accession>A0A5C5YU28</accession>
<dbReference type="Pfam" id="PF00512">
    <property type="entry name" value="HisKA"/>
    <property type="match status" value="1"/>
</dbReference>
<evidence type="ECO:0000256" key="4">
    <source>
        <dbReference type="ARBA" id="ARBA00022603"/>
    </source>
</evidence>
<comment type="caution">
    <text evidence="16">The sequence shown here is derived from an EMBL/GenBank/DDBJ whole genome shotgun (WGS) entry which is preliminary data.</text>
</comment>
<dbReference type="Pfam" id="PF03705">
    <property type="entry name" value="CheR_N"/>
    <property type="match status" value="1"/>
</dbReference>
<feature type="domain" description="Histidine kinase" evidence="10">
    <location>
        <begin position="979"/>
        <end position="1197"/>
    </location>
</feature>
<dbReference type="SUPFAM" id="SSF55874">
    <property type="entry name" value="ATPase domain of HSP90 chaperone/DNA topoisomerase II/histidine kinase"/>
    <property type="match status" value="1"/>
</dbReference>
<dbReference type="SUPFAM" id="SSF55785">
    <property type="entry name" value="PYP-like sensor domain (PAS domain)"/>
    <property type="match status" value="2"/>
</dbReference>
<dbReference type="SMART" id="SM00448">
    <property type="entry name" value="REC"/>
    <property type="match status" value="1"/>
</dbReference>
<dbReference type="InterPro" id="IPR000014">
    <property type="entry name" value="PAS"/>
</dbReference>
<dbReference type="FunFam" id="3.30.565.10:FF:000010">
    <property type="entry name" value="Sensor histidine kinase RcsC"/>
    <property type="match status" value="1"/>
</dbReference>
<dbReference type="InterPro" id="IPR022641">
    <property type="entry name" value="CheR_N"/>
</dbReference>
<dbReference type="InterPro" id="IPR036804">
    <property type="entry name" value="CheR_N_sf"/>
</dbReference>
<dbReference type="CDD" id="cd16922">
    <property type="entry name" value="HATPase_EvgS-ArcB-TorS-like"/>
    <property type="match status" value="1"/>
</dbReference>
<evidence type="ECO:0000259" key="12">
    <source>
        <dbReference type="PROSITE" id="PS50112"/>
    </source>
</evidence>
<dbReference type="SUPFAM" id="SSF47384">
    <property type="entry name" value="Homodimeric domain of signal transducing histidine kinase"/>
    <property type="match status" value="1"/>
</dbReference>
<dbReference type="PRINTS" id="PR00996">
    <property type="entry name" value="CHERMTFRASE"/>
</dbReference>
<dbReference type="SUPFAM" id="SSF52172">
    <property type="entry name" value="CheY-like"/>
    <property type="match status" value="1"/>
</dbReference>
<dbReference type="CDD" id="cd00082">
    <property type="entry name" value="HisKA"/>
    <property type="match status" value="1"/>
</dbReference>
<feature type="domain" description="PAC" evidence="13">
    <location>
        <begin position="910"/>
        <end position="961"/>
    </location>
</feature>
<dbReference type="EMBL" id="SJPO01000002">
    <property type="protein sequence ID" value="TWT78321.1"/>
    <property type="molecule type" value="Genomic_DNA"/>
</dbReference>
<dbReference type="PANTHER" id="PTHR24422">
    <property type="entry name" value="CHEMOTAXIS PROTEIN METHYLTRANSFERASE"/>
    <property type="match status" value="1"/>
</dbReference>
<keyword evidence="7" id="KW-0378">Hydrolase</keyword>
<dbReference type="Pfam" id="PF00072">
    <property type="entry name" value="Response_reg"/>
    <property type="match status" value="1"/>
</dbReference>